<dbReference type="Pfam" id="PF23524">
    <property type="entry name" value="MGAT4A_C"/>
    <property type="match status" value="1"/>
</dbReference>
<evidence type="ECO:0000256" key="3">
    <source>
        <dbReference type="ARBA" id="ARBA00022679"/>
    </source>
</evidence>
<evidence type="ECO:0000256" key="2">
    <source>
        <dbReference type="ARBA" id="ARBA00022676"/>
    </source>
</evidence>
<feature type="region of interest" description="Disordered" evidence="4">
    <location>
        <begin position="510"/>
        <end position="558"/>
    </location>
</feature>
<feature type="region of interest" description="Disordered" evidence="4">
    <location>
        <begin position="281"/>
        <end position="300"/>
    </location>
</feature>
<dbReference type="InterPro" id="IPR006759">
    <property type="entry name" value="Glyco_transf_54"/>
</dbReference>
<feature type="compositionally biased region" description="Low complexity" evidence="4">
    <location>
        <begin position="128"/>
        <end position="145"/>
    </location>
</feature>
<keyword evidence="2" id="KW-0328">Glycosyltransferase</keyword>
<proteinExistence type="predicted"/>
<feature type="compositionally biased region" description="Basic residues" evidence="4">
    <location>
        <begin position="165"/>
        <end position="175"/>
    </location>
</feature>
<sequence length="1108" mass="125505">MVYREMNVYKSGGNPRVRLSYGTRPYQQRSQPFRSGTAYRPNPYKWVNPKSDSDHPIAQPRIPVSRLRSVDTASPKWGDRSRDVAESRWHTRPSKSRSRSLSTGSHRYISVERSSRSRIFTTNKRSRSPYARSSSSSASTVNNSSFGKRLNSPSVGSYASYASHPSKRRATKRSRSPSCRSERPYANVSEMSPAWVLRSPSPEFIVLDEYSSEEEEMPQAVDTPELLGTLNGDDMRKQIETWKAEKDEDFVIPRNKGNKAKVMTFCIPVMTVAKKPFKPAHEALPVSNPKSSKPEETHEPADLPELWGYHMSTSMEREMAEWKLEALTDFIVSSKRAGKGAGEASIENQMIRWDLEAIEDCLPTEGKKRSRASIVCQMAQWKHEALEDFIVSPQKAGKGAGQSKASFVSKKPVSCPVMKQSQLEPQPDVLASVASRKRPLKESEALTGGPPSKIHINRNHPSLLMLPSLQTDSWTDRSPVMNTAVGELEGPKSLKKQRERSRALGNAEVTCITPPEDPKPLNSQVTSIGPGPSIGNAEGELTCNTPPEDPKPLNRQRSQALEQAEEEVTCIEDLEDPKPLNTQKEWFHALEKQKERFQALEKQKESLLMLPSLQTDIGTDRLLVLNTAVGPSLLKSEGEATCTDELDDIKPLKVDTTIDGGVKMKICLTGGYKLIIGVTSATTLILQFVIIYNFANTRTHRSIESKRSRDDQIARAGLRETTTMIEQRTTFGIPTVKRPSENYFQKMFRGMVNKTTEEQRKEIIFVVFLADLNNSEWKNSMKNDLLANYSYLVKTDSLLVIQAPESFYADLTNTNDSYLYWRTKQNYDYAYLMTYCRHLSEFYVQMEDDVIPSDNYYSAIMGYVENQSDDNWVCLEFSKLGFIGKMYHSRDLMGLSAMFLIFNSSQPVDYIYVYFNILSGRRSALRKPTLFQHLGYHSSLDKKIQPLQDDFFNMPPKQWKGDNPPSKIYTSLEQSTDFPANMAYSLDVGFFWSIGPAKINDTFTIVFETPQRMSRVVIETGNKDHARDNLQNGCLEFSSHYSDTGENLNCDNFKKLDDFEGGHLFIDSDKMNSVVHNASVNCVRIRVLESQNEWLIISEIAVFINKET</sequence>
<feature type="domain" description="MGAT4 A/B/C C-terminal" evidence="6">
    <location>
        <begin position="967"/>
        <end position="1099"/>
    </location>
</feature>
<feature type="compositionally biased region" description="Polar residues" evidence="4">
    <location>
        <begin position="25"/>
        <end position="34"/>
    </location>
</feature>
<evidence type="ECO:0000256" key="4">
    <source>
        <dbReference type="SAM" id="MobiDB-lite"/>
    </source>
</evidence>
<feature type="region of interest" description="Disordered" evidence="4">
    <location>
        <begin position="434"/>
        <end position="458"/>
    </location>
</feature>
<dbReference type="PANTHER" id="PTHR12062">
    <property type="entry name" value="N-ACETYLGLUCOSAMINYLTRANSFERASE VI"/>
    <property type="match status" value="1"/>
</dbReference>
<reference evidence="7" key="1">
    <citation type="submission" date="2022-11" db="EMBL/GenBank/DDBJ databases">
        <title>Centuries of genome instability and evolution in soft-shell clam transmissible cancer (bioRxiv).</title>
        <authorList>
            <person name="Hart S.F.M."/>
            <person name="Yonemitsu M.A."/>
            <person name="Giersch R.M."/>
            <person name="Beal B.F."/>
            <person name="Arriagada G."/>
            <person name="Davis B.W."/>
            <person name="Ostrander E.A."/>
            <person name="Goff S.P."/>
            <person name="Metzger M.J."/>
        </authorList>
    </citation>
    <scope>NUCLEOTIDE SEQUENCE</scope>
    <source>
        <strain evidence="7">MELC-2E11</strain>
        <tissue evidence="7">Siphon/mantle</tissue>
    </source>
</reference>
<gene>
    <name evidence="7" type="ORF">MAR_008174</name>
</gene>
<keyword evidence="3" id="KW-0808">Transferase</keyword>
<evidence type="ECO:0000256" key="1">
    <source>
        <dbReference type="ARBA" id="ARBA00004922"/>
    </source>
</evidence>
<evidence type="ECO:0000259" key="6">
    <source>
        <dbReference type="Pfam" id="PF23524"/>
    </source>
</evidence>
<name>A0ABY7E3A6_MYAAR</name>
<accession>A0ABY7E3A6</accession>
<dbReference type="PANTHER" id="PTHR12062:SF33">
    <property type="entry name" value="ALPHA-1,6-MANNOSYL-GLYCOPROTEIN 4-BETA-N-ACETYLGLUCOSAMINYLTRANSFERASE-LIKE"/>
    <property type="match status" value="1"/>
</dbReference>
<dbReference type="Proteomes" id="UP001164746">
    <property type="component" value="Chromosome 4"/>
</dbReference>
<dbReference type="Pfam" id="PF04666">
    <property type="entry name" value="MGAT4_cons"/>
    <property type="match status" value="1"/>
</dbReference>
<feature type="compositionally biased region" description="Basic and acidic residues" evidence="4">
    <location>
        <begin position="77"/>
        <end position="89"/>
    </location>
</feature>
<keyword evidence="8" id="KW-1185">Reference proteome</keyword>
<dbReference type="InterPro" id="IPR057279">
    <property type="entry name" value="MGAT4"/>
</dbReference>
<dbReference type="InterPro" id="IPR056576">
    <property type="entry name" value="MGAT4_A/B/C_C"/>
</dbReference>
<protein>
    <submittedName>
        <fullName evidence="7">MGT4C-like protein</fullName>
    </submittedName>
</protein>
<feature type="region of interest" description="Disordered" evidence="4">
    <location>
        <begin position="1"/>
        <end position="185"/>
    </location>
</feature>
<evidence type="ECO:0000259" key="5">
    <source>
        <dbReference type="Pfam" id="PF04666"/>
    </source>
</evidence>
<evidence type="ECO:0000313" key="7">
    <source>
        <dbReference type="EMBL" id="WAR01616.1"/>
    </source>
</evidence>
<dbReference type="EMBL" id="CP111015">
    <property type="protein sequence ID" value="WAR01616.1"/>
    <property type="molecule type" value="Genomic_DNA"/>
</dbReference>
<comment type="pathway">
    <text evidence="1">Protein modification; protein glycosylation.</text>
</comment>
<evidence type="ECO:0000313" key="8">
    <source>
        <dbReference type="Proteomes" id="UP001164746"/>
    </source>
</evidence>
<feature type="domain" description="MGAT4 conserved region" evidence="5">
    <location>
        <begin position="726"/>
        <end position="952"/>
    </location>
</feature>
<organism evidence="7 8">
    <name type="scientific">Mya arenaria</name>
    <name type="common">Soft-shell clam</name>
    <dbReference type="NCBI Taxonomy" id="6604"/>
    <lineage>
        <taxon>Eukaryota</taxon>
        <taxon>Metazoa</taxon>
        <taxon>Spiralia</taxon>
        <taxon>Lophotrochozoa</taxon>
        <taxon>Mollusca</taxon>
        <taxon>Bivalvia</taxon>
        <taxon>Autobranchia</taxon>
        <taxon>Heteroconchia</taxon>
        <taxon>Euheterodonta</taxon>
        <taxon>Imparidentia</taxon>
        <taxon>Neoheterodontei</taxon>
        <taxon>Myida</taxon>
        <taxon>Myoidea</taxon>
        <taxon>Myidae</taxon>
        <taxon>Mya</taxon>
    </lineage>
</organism>